<keyword evidence="3" id="KW-0862">Zinc</keyword>
<feature type="domain" description="RING-CH-type" evidence="5">
    <location>
        <begin position="2"/>
        <end position="70"/>
    </location>
</feature>
<evidence type="ECO:0000256" key="4">
    <source>
        <dbReference type="SAM" id="MobiDB-lite"/>
    </source>
</evidence>
<proteinExistence type="predicted"/>
<feature type="region of interest" description="Disordered" evidence="4">
    <location>
        <begin position="208"/>
        <end position="286"/>
    </location>
</feature>
<dbReference type="SMART" id="SM00744">
    <property type="entry name" value="RINGv"/>
    <property type="match status" value="1"/>
</dbReference>
<dbReference type="Gene3D" id="3.30.40.10">
    <property type="entry name" value="Zinc/RING finger domain, C3HC4 (zinc finger)"/>
    <property type="match status" value="1"/>
</dbReference>
<dbReference type="InterPro" id="IPR011016">
    <property type="entry name" value="Znf_RING-CH"/>
</dbReference>
<dbReference type="GO" id="GO:0008270">
    <property type="term" value="F:zinc ion binding"/>
    <property type="evidence" value="ECO:0007669"/>
    <property type="project" value="UniProtKB-KW"/>
</dbReference>
<gene>
    <name evidence="6" type="ORF">Vafri_3361</name>
</gene>
<evidence type="ECO:0000256" key="3">
    <source>
        <dbReference type="ARBA" id="ARBA00022833"/>
    </source>
</evidence>
<dbReference type="InterPro" id="IPR013083">
    <property type="entry name" value="Znf_RING/FYVE/PHD"/>
</dbReference>
<reference evidence="6" key="1">
    <citation type="journal article" date="2021" name="Proc. Natl. Acad. Sci. U.S.A.">
        <title>Three genomes in the algal genus Volvox reveal the fate of a haploid sex-determining region after a transition to homothallism.</title>
        <authorList>
            <person name="Yamamoto K."/>
            <person name="Hamaji T."/>
            <person name="Kawai-Toyooka H."/>
            <person name="Matsuzaki R."/>
            <person name="Takahashi F."/>
            <person name="Nishimura Y."/>
            <person name="Kawachi M."/>
            <person name="Noguchi H."/>
            <person name="Minakuchi Y."/>
            <person name="Umen J.G."/>
            <person name="Toyoda A."/>
            <person name="Nozaki H."/>
        </authorList>
    </citation>
    <scope>NUCLEOTIDE SEQUENCE</scope>
    <source>
        <strain evidence="6">NIES-3780</strain>
    </source>
</reference>
<feature type="region of interest" description="Disordered" evidence="4">
    <location>
        <begin position="461"/>
        <end position="483"/>
    </location>
</feature>
<dbReference type="EMBL" id="BNCO01000003">
    <property type="protein sequence ID" value="GIL46371.1"/>
    <property type="molecule type" value="Genomic_DNA"/>
</dbReference>
<feature type="compositionally biased region" description="Low complexity" evidence="4">
    <location>
        <begin position="208"/>
        <end position="220"/>
    </location>
</feature>
<keyword evidence="1" id="KW-0479">Metal-binding</keyword>
<organism evidence="6 7">
    <name type="scientific">Volvox africanus</name>
    <dbReference type="NCBI Taxonomy" id="51714"/>
    <lineage>
        <taxon>Eukaryota</taxon>
        <taxon>Viridiplantae</taxon>
        <taxon>Chlorophyta</taxon>
        <taxon>core chlorophytes</taxon>
        <taxon>Chlorophyceae</taxon>
        <taxon>CS clade</taxon>
        <taxon>Chlamydomonadales</taxon>
        <taxon>Volvocaceae</taxon>
        <taxon>Volvox</taxon>
    </lineage>
</organism>
<protein>
    <recommendedName>
        <fullName evidence="5">RING-CH-type domain-containing protein</fullName>
    </recommendedName>
</protein>
<evidence type="ECO:0000256" key="1">
    <source>
        <dbReference type="ARBA" id="ARBA00022723"/>
    </source>
</evidence>
<dbReference type="Pfam" id="PF12906">
    <property type="entry name" value="RINGv"/>
    <property type="match status" value="1"/>
</dbReference>
<evidence type="ECO:0000313" key="7">
    <source>
        <dbReference type="Proteomes" id="UP000747399"/>
    </source>
</evidence>
<keyword evidence="7" id="KW-1185">Reference proteome</keyword>
<keyword evidence="2" id="KW-0863">Zinc-finger</keyword>
<feature type="compositionally biased region" description="Low complexity" evidence="4">
    <location>
        <begin position="236"/>
        <end position="254"/>
    </location>
</feature>
<evidence type="ECO:0000256" key="2">
    <source>
        <dbReference type="ARBA" id="ARBA00022771"/>
    </source>
</evidence>
<name>A0A8J4ARE0_9CHLO</name>
<dbReference type="SUPFAM" id="SSF57850">
    <property type="entry name" value="RING/U-box"/>
    <property type="match status" value="1"/>
</dbReference>
<comment type="caution">
    <text evidence="6">The sequence shown here is derived from an EMBL/GenBank/DDBJ whole genome shotgun (WGS) entry which is preliminary data.</text>
</comment>
<sequence>MDSNEDCETCWICLEGMEGIDISPGPLHGNRLIKPCRCPRVVHSVCLAKWQLSQSGRSEEKFCRFCKELLPEWQANLALPGMGAVEPVMSVHFNGQTHMVKVKPGEEGRVAFIQDVRRLLRLRENQEFSITFECKVPGHGMFLDLKGLSSYDAAVFCAAMTAVERQRLAAQKANKAGAAHSSRVGGGTGNLFPISVPVASSLLSGEAASTTSSSASGDSSRSSDESGSGGTGGSDSAGSSSAANSSTSINTSRSPTFHATSRAMTPAVSPSRPQSTPGSSADVLEPNSIEANDGQMGLASVTSIGIQPARLPNANGDAILGEAATAPSVSSAFSGSAQPGCVTHGPIFAAPGEAVLHNALEASSARDEAAHAGISAPPAVSYQHQPGGTLRPPDTPRVCGGNATYDSACEVEPGISGGDGAAANATEMAVSSPAATSQDTYVRRKFLWWHGFLGRPVLGGGASSGSIQPSVPRPLPVRRTSERSGTGTWLTRLLLCASFGGSSLESGR</sequence>
<evidence type="ECO:0000259" key="5">
    <source>
        <dbReference type="PROSITE" id="PS51292"/>
    </source>
</evidence>
<evidence type="ECO:0000313" key="6">
    <source>
        <dbReference type="EMBL" id="GIL46371.1"/>
    </source>
</evidence>
<dbReference type="AlphaFoldDB" id="A0A8J4ARE0"/>
<dbReference type="Proteomes" id="UP000747399">
    <property type="component" value="Unassembled WGS sequence"/>
</dbReference>
<accession>A0A8J4ARE0</accession>
<dbReference type="PROSITE" id="PS51292">
    <property type="entry name" value="ZF_RING_CH"/>
    <property type="match status" value="1"/>
</dbReference>